<organism evidence="3 4">
    <name type="scientific">Futiania mangrovi</name>
    <dbReference type="NCBI Taxonomy" id="2959716"/>
    <lineage>
        <taxon>Bacteria</taxon>
        <taxon>Pseudomonadati</taxon>
        <taxon>Pseudomonadota</taxon>
        <taxon>Alphaproteobacteria</taxon>
        <taxon>Futianiales</taxon>
        <taxon>Futianiaceae</taxon>
        <taxon>Futiania</taxon>
    </lineage>
</organism>
<dbReference type="Gene3D" id="2.30.330.10">
    <property type="entry name" value="SpoA-like"/>
    <property type="match status" value="1"/>
</dbReference>
<dbReference type="GO" id="GO:0030254">
    <property type="term" value="P:protein secretion by the type III secretion system"/>
    <property type="evidence" value="ECO:0007669"/>
    <property type="project" value="InterPro"/>
</dbReference>
<dbReference type="Pfam" id="PF01052">
    <property type="entry name" value="FliMN_C"/>
    <property type="match status" value="1"/>
</dbReference>
<dbReference type="InterPro" id="IPR036429">
    <property type="entry name" value="SpoA-like_sf"/>
</dbReference>
<comment type="caution">
    <text evidence="3">The sequence shown here is derived from an EMBL/GenBank/DDBJ whole genome shotgun (WGS) entry which is preliminary data.</text>
</comment>
<dbReference type="PANTHER" id="PTHR30034">
    <property type="entry name" value="FLAGELLAR MOTOR SWITCH PROTEIN FLIM"/>
    <property type="match status" value="1"/>
</dbReference>
<dbReference type="InterPro" id="IPR013385">
    <property type="entry name" value="T3SS_SpaO/YscQ/SpaO"/>
</dbReference>
<dbReference type="GO" id="GO:0003774">
    <property type="term" value="F:cytoskeletal motor activity"/>
    <property type="evidence" value="ECO:0007669"/>
    <property type="project" value="InterPro"/>
</dbReference>
<evidence type="ECO:0000313" key="3">
    <source>
        <dbReference type="EMBL" id="MCP1336800.1"/>
    </source>
</evidence>
<dbReference type="GO" id="GO:0071978">
    <property type="term" value="P:bacterial-type flagellum-dependent swarming motility"/>
    <property type="evidence" value="ECO:0007669"/>
    <property type="project" value="TreeGrafter"/>
</dbReference>
<dbReference type="Proteomes" id="UP001055804">
    <property type="component" value="Unassembled WGS sequence"/>
</dbReference>
<gene>
    <name evidence="3" type="primary">sctQ</name>
    <name evidence="3" type="ORF">NJQ99_10305</name>
</gene>
<dbReference type="PANTHER" id="PTHR30034:SF6">
    <property type="entry name" value="YOP PROTEINS TRANSLOCATION PROTEIN Q"/>
    <property type="match status" value="1"/>
</dbReference>
<evidence type="ECO:0000259" key="2">
    <source>
        <dbReference type="Pfam" id="PF01052"/>
    </source>
</evidence>
<dbReference type="NCBIfam" id="TIGR02551">
    <property type="entry name" value="SpaO_YscQ"/>
    <property type="match status" value="1"/>
</dbReference>
<dbReference type="RefSeq" id="WP_269332746.1">
    <property type="nucleotide sequence ID" value="NZ_JAMZFT010000002.1"/>
</dbReference>
<reference evidence="3" key="1">
    <citation type="submission" date="2022-06" db="EMBL/GenBank/DDBJ databases">
        <title>Isolation and Genomics of Futiania mangrovii gen. nov., sp. nov., a Rare and Metabolically-versatile member in the Class Alphaproteobacteria.</title>
        <authorList>
            <person name="Liu L."/>
            <person name="Huang W.-C."/>
            <person name="Pan J."/>
            <person name="Li J."/>
            <person name="Huang Y."/>
            <person name="Du H."/>
            <person name="Liu Y."/>
            <person name="Li M."/>
        </authorList>
    </citation>
    <scope>NUCLEOTIDE SEQUENCE</scope>
    <source>
        <strain evidence="3">FT118</strain>
    </source>
</reference>
<dbReference type="GO" id="GO:0009425">
    <property type="term" value="C:bacterial-type flagellum basal body"/>
    <property type="evidence" value="ECO:0007669"/>
    <property type="project" value="InterPro"/>
</dbReference>
<accession>A0A9J6PG55</accession>
<proteinExistence type="inferred from homology"/>
<sequence length="357" mass="37681">MIATPQQPAAEPFLWSAVDPDLLSLDRTFAHPHAPISLDIGGLRLGIGWSLLADRTAREADPVLLCLEAGDDVATLSLPRRLADTLLGSVAPGLTSTPLPPDLLTLALELVLEAPLGSLERTLAAPVRLSLTAPAARVVPMRRTVHLQVSAEGQAPATVPVRLSPGLADALARRVRRNHVRAEWVQALTVPLSVRTGSLLSTRGEVATIRPGDILLLDEERLSRSQVVVAVAERRLFIADVHGTQLTFSGPDQTLNSPEGWTMTTPQGASAAAVPADNMAGTLDDLPITLIFELSRKEIAVSELSALGPGYVLDLGVPITEPVTILGGGRRIGKGELVRVGQNVGIRILRLLGHGAG</sequence>
<dbReference type="InterPro" id="IPR001172">
    <property type="entry name" value="FliN_T3SS_HrcQb"/>
</dbReference>
<protein>
    <submittedName>
        <fullName evidence="3">Type III secretion system cytoplasmic ring protein SctQ</fullName>
    </submittedName>
</protein>
<dbReference type="EMBL" id="JAMZFT010000002">
    <property type="protein sequence ID" value="MCP1336800.1"/>
    <property type="molecule type" value="Genomic_DNA"/>
</dbReference>
<dbReference type="GO" id="GO:0050918">
    <property type="term" value="P:positive chemotaxis"/>
    <property type="evidence" value="ECO:0007669"/>
    <property type="project" value="TreeGrafter"/>
</dbReference>
<name>A0A9J6PG55_9PROT</name>
<dbReference type="SUPFAM" id="SSF101801">
    <property type="entry name" value="Surface presentation of antigens (SPOA)"/>
    <property type="match status" value="1"/>
</dbReference>
<comment type="similarity">
    <text evidence="1">Belongs to the FliN/MopA/SpaO family.</text>
</comment>
<evidence type="ECO:0000313" key="4">
    <source>
        <dbReference type="Proteomes" id="UP001055804"/>
    </source>
</evidence>
<dbReference type="AlphaFoldDB" id="A0A9J6PG55"/>
<feature type="domain" description="Flagellar motor switch protein FliN-like C-terminal" evidence="2">
    <location>
        <begin position="283"/>
        <end position="351"/>
    </location>
</feature>
<keyword evidence="4" id="KW-1185">Reference proteome</keyword>
<dbReference type="InterPro" id="IPR001543">
    <property type="entry name" value="FliN-like_C"/>
</dbReference>
<evidence type="ECO:0000256" key="1">
    <source>
        <dbReference type="ARBA" id="ARBA00009226"/>
    </source>
</evidence>
<dbReference type="PRINTS" id="PR00956">
    <property type="entry name" value="FLGMOTORFLIN"/>
</dbReference>